<dbReference type="InterPro" id="IPR003445">
    <property type="entry name" value="Cat_transpt"/>
</dbReference>
<keyword evidence="2" id="KW-0813">Transport</keyword>
<feature type="transmembrane region" description="Helical" evidence="8">
    <location>
        <begin position="312"/>
        <end position="331"/>
    </location>
</feature>
<evidence type="ECO:0000256" key="5">
    <source>
        <dbReference type="ARBA" id="ARBA00022989"/>
    </source>
</evidence>
<name>A0A1M7KJL9_RUMFL</name>
<dbReference type="GO" id="GO:0008324">
    <property type="term" value="F:monoatomic cation transmembrane transporter activity"/>
    <property type="evidence" value="ECO:0007669"/>
    <property type="project" value="InterPro"/>
</dbReference>
<keyword evidence="7 8" id="KW-0472">Membrane</keyword>
<feature type="transmembrane region" description="Helical" evidence="8">
    <location>
        <begin position="376"/>
        <end position="396"/>
    </location>
</feature>
<evidence type="ECO:0000256" key="7">
    <source>
        <dbReference type="ARBA" id="ARBA00023136"/>
    </source>
</evidence>
<evidence type="ECO:0000256" key="1">
    <source>
        <dbReference type="ARBA" id="ARBA00004651"/>
    </source>
</evidence>
<dbReference type="AlphaFoldDB" id="A0A1M7KJL9"/>
<protein>
    <submittedName>
        <fullName evidence="9">Trk system potassium uptake protein TrkH</fullName>
    </submittedName>
</protein>
<evidence type="ECO:0000313" key="9">
    <source>
        <dbReference type="EMBL" id="SHM65609.1"/>
    </source>
</evidence>
<dbReference type="PANTHER" id="PTHR32024:SF1">
    <property type="entry name" value="KTR SYSTEM POTASSIUM UPTAKE PROTEIN B"/>
    <property type="match status" value="1"/>
</dbReference>
<organism evidence="9 10">
    <name type="scientific">Ruminococcus flavefaciens</name>
    <dbReference type="NCBI Taxonomy" id="1265"/>
    <lineage>
        <taxon>Bacteria</taxon>
        <taxon>Bacillati</taxon>
        <taxon>Bacillota</taxon>
        <taxon>Clostridia</taxon>
        <taxon>Eubacteriales</taxon>
        <taxon>Oscillospiraceae</taxon>
        <taxon>Ruminococcus</taxon>
    </lineage>
</organism>
<feature type="transmembrane region" description="Helical" evidence="8">
    <location>
        <begin position="139"/>
        <end position="160"/>
    </location>
</feature>
<evidence type="ECO:0000313" key="10">
    <source>
        <dbReference type="Proteomes" id="UP000184394"/>
    </source>
</evidence>
<feature type="transmembrane region" description="Helical" evidence="8">
    <location>
        <begin position="72"/>
        <end position="100"/>
    </location>
</feature>
<keyword evidence="6" id="KW-0406">Ion transport</keyword>
<feature type="transmembrane region" description="Helical" evidence="8">
    <location>
        <begin position="408"/>
        <end position="429"/>
    </location>
</feature>
<keyword evidence="3" id="KW-1003">Cell membrane</keyword>
<keyword evidence="5 8" id="KW-1133">Transmembrane helix</keyword>
<evidence type="ECO:0000256" key="3">
    <source>
        <dbReference type="ARBA" id="ARBA00022475"/>
    </source>
</evidence>
<keyword evidence="4 8" id="KW-0812">Transmembrane</keyword>
<dbReference type="EMBL" id="FRCT01000009">
    <property type="protein sequence ID" value="SHM65609.1"/>
    <property type="molecule type" value="Genomic_DNA"/>
</dbReference>
<evidence type="ECO:0000256" key="4">
    <source>
        <dbReference type="ARBA" id="ARBA00022692"/>
    </source>
</evidence>
<accession>A0A1M7KJL9</accession>
<feature type="transmembrane region" description="Helical" evidence="8">
    <location>
        <begin position="237"/>
        <end position="256"/>
    </location>
</feature>
<dbReference type="OrthoDB" id="9810952at2"/>
<evidence type="ECO:0000256" key="8">
    <source>
        <dbReference type="SAM" id="Phobius"/>
    </source>
</evidence>
<sequence length="447" mass="48770">MLHKNRVKNRNHITSFQVIIISFFCLILVGTLLLMLPVSSRQRCVTRFDDAMFTAVSATCVTGLVVKDTATYWSLFGQAVILMLIQIGGMGVITIGLAIIRASGRKIGLWQRSTMQESISAPQVGGIVKLTGFILKTSLIIELIGAALLAPVFCNDFGIAKGLWYSLFHSISAFCNAGFDLFGVREPFSSLTSYHSNIYLNIIIMLLIITGGIGFLVWGDIGTHKHRFRRFSLQSKVVLMTSAVLIILPALYFFFYEYDRESIHNRTIHALFQSVTTRTAGFNTTDLAAMDESGTAIMIILMLIGGSPGSTAGGMKTATIAVLFLSAITVFSRRNDVQCFKRRISDEAVRSAGAILFMYLVLFFTSGIIISRVEDIPLLTCLFETGSAVGTVGLTLGITSGLSGVSRVILMILMFFGRVGGLTMIYAALPSAENRNSRLPLEKITVG</sequence>
<dbReference type="GO" id="GO:0005886">
    <property type="term" value="C:plasma membrane"/>
    <property type="evidence" value="ECO:0007669"/>
    <property type="project" value="UniProtKB-SubCell"/>
</dbReference>
<proteinExistence type="predicted"/>
<dbReference type="RefSeq" id="WP_072951221.1">
    <property type="nucleotide sequence ID" value="NZ_FRCT01000009.1"/>
</dbReference>
<feature type="transmembrane region" description="Helical" evidence="8">
    <location>
        <begin position="12"/>
        <end position="36"/>
    </location>
</feature>
<dbReference type="GO" id="GO:0030001">
    <property type="term" value="P:metal ion transport"/>
    <property type="evidence" value="ECO:0007669"/>
    <property type="project" value="UniProtKB-ARBA"/>
</dbReference>
<comment type="subcellular location">
    <subcellularLocation>
        <location evidence="1">Cell membrane</location>
        <topology evidence="1">Multi-pass membrane protein</topology>
    </subcellularLocation>
</comment>
<dbReference type="Proteomes" id="UP000184394">
    <property type="component" value="Unassembled WGS sequence"/>
</dbReference>
<dbReference type="PANTHER" id="PTHR32024">
    <property type="entry name" value="TRK SYSTEM POTASSIUM UPTAKE PROTEIN TRKG-RELATED"/>
    <property type="match status" value="1"/>
</dbReference>
<feature type="transmembrane region" description="Helical" evidence="8">
    <location>
        <begin position="352"/>
        <end position="370"/>
    </location>
</feature>
<gene>
    <name evidence="9" type="ORF">SAMN04487860_10934</name>
</gene>
<evidence type="ECO:0000256" key="2">
    <source>
        <dbReference type="ARBA" id="ARBA00022448"/>
    </source>
</evidence>
<dbReference type="Pfam" id="PF02386">
    <property type="entry name" value="TrkH"/>
    <property type="match status" value="1"/>
</dbReference>
<evidence type="ECO:0000256" key="6">
    <source>
        <dbReference type="ARBA" id="ARBA00023065"/>
    </source>
</evidence>
<feature type="transmembrane region" description="Helical" evidence="8">
    <location>
        <begin position="198"/>
        <end position="217"/>
    </location>
</feature>
<reference evidence="9 10" key="1">
    <citation type="submission" date="2016-11" db="EMBL/GenBank/DDBJ databases">
        <authorList>
            <person name="Jaros S."/>
            <person name="Januszkiewicz K."/>
            <person name="Wedrychowicz H."/>
        </authorList>
    </citation>
    <scope>NUCLEOTIDE SEQUENCE [LARGE SCALE GENOMIC DNA]</scope>
    <source>
        <strain evidence="9 10">Y1</strain>
    </source>
</reference>